<dbReference type="GO" id="GO:0045197">
    <property type="term" value="P:establishment or maintenance of epithelial cell apical/basal polarity"/>
    <property type="evidence" value="ECO:0007669"/>
    <property type="project" value="TreeGrafter"/>
</dbReference>
<dbReference type="InterPro" id="IPR050614">
    <property type="entry name" value="Synaptic_Scaffolding_LAP-MAGUK"/>
</dbReference>
<evidence type="ECO:0000256" key="1">
    <source>
        <dbReference type="ARBA" id="ARBA00022614"/>
    </source>
</evidence>
<name>A0AAN9E899_CROPI</name>
<dbReference type="AlphaFoldDB" id="A0AAN9E899"/>
<comment type="caution">
    <text evidence="5">The sequence shown here is derived from an EMBL/GenBank/DDBJ whole genome shotgun (WGS) entry which is preliminary data.</text>
</comment>
<gene>
    <name evidence="5" type="ORF">RIF29_33404</name>
</gene>
<evidence type="ECO:0000313" key="6">
    <source>
        <dbReference type="Proteomes" id="UP001372338"/>
    </source>
</evidence>
<evidence type="ECO:0000313" key="5">
    <source>
        <dbReference type="EMBL" id="KAK7250752.1"/>
    </source>
</evidence>
<keyword evidence="1" id="KW-0433">Leucine-rich repeat</keyword>
<dbReference type="Pfam" id="PF13855">
    <property type="entry name" value="LRR_8"/>
    <property type="match status" value="2"/>
</dbReference>
<dbReference type="SUPFAM" id="SSF52058">
    <property type="entry name" value="L domain-like"/>
    <property type="match status" value="1"/>
</dbReference>
<dbReference type="InterPro" id="IPR003591">
    <property type="entry name" value="Leu-rich_rpt_typical-subtyp"/>
</dbReference>
<dbReference type="SMART" id="SM00364">
    <property type="entry name" value="LRR_BAC"/>
    <property type="match status" value="8"/>
</dbReference>
<dbReference type="Proteomes" id="UP001372338">
    <property type="component" value="Unassembled WGS sequence"/>
</dbReference>
<dbReference type="InterPro" id="IPR011047">
    <property type="entry name" value="Quinoprotein_ADH-like_sf"/>
</dbReference>
<comment type="function">
    <text evidence="4">Leucine-rich repeat protein that likely mediates protein interactions, possibly in the context of signal transduction.</text>
</comment>
<dbReference type="PROSITE" id="PS51450">
    <property type="entry name" value="LRR"/>
    <property type="match status" value="2"/>
</dbReference>
<keyword evidence="6" id="KW-1185">Reference proteome</keyword>
<dbReference type="PANTHER" id="PTHR23119">
    <property type="entry name" value="DISCS LARGE"/>
    <property type="match status" value="1"/>
</dbReference>
<dbReference type="PRINTS" id="PR00019">
    <property type="entry name" value="LEURICHRPT"/>
</dbReference>
<dbReference type="SMART" id="SM00365">
    <property type="entry name" value="LRR_SD22"/>
    <property type="match status" value="4"/>
</dbReference>
<dbReference type="InterPro" id="IPR001611">
    <property type="entry name" value="Leu-rich_rpt"/>
</dbReference>
<dbReference type="GO" id="GO:0098887">
    <property type="term" value="P:neurotransmitter receptor transport, endosome to postsynaptic membrane"/>
    <property type="evidence" value="ECO:0007669"/>
    <property type="project" value="TreeGrafter"/>
</dbReference>
<keyword evidence="2" id="KW-0677">Repeat</keyword>
<dbReference type="Pfam" id="PF00560">
    <property type="entry name" value="LRR_1"/>
    <property type="match status" value="2"/>
</dbReference>
<dbReference type="InterPro" id="IPR015943">
    <property type="entry name" value="WD40/YVTN_repeat-like_dom_sf"/>
</dbReference>
<dbReference type="Gene3D" id="2.130.10.10">
    <property type="entry name" value="YVTN repeat-like/Quinoprotein amine dehydrogenase"/>
    <property type="match status" value="1"/>
</dbReference>
<accession>A0AAN9E899</accession>
<dbReference type="Gene3D" id="3.80.10.10">
    <property type="entry name" value="Ribonuclease Inhibitor"/>
    <property type="match status" value="1"/>
</dbReference>
<dbReference type="SMART" id="SM00369">
    <property type="entry name" value="LRR_TYP"/>
    <property type="match status" value="8"/>
</dbReference>
<dbReference type="EMBL" id="JAYWIO010000007">
    <property type="protein sequence ID" value="KAK7250752.1"/>
    <property type="molecule type" value="Genomic_DNA"/>
</dbReference>
<organism evidence="5 6">
    <name type="scientific">Crotalaria pallida</name>
    <name type="common">Smooth rattlebox</name>
    <name type="synonym">Crotalaria striata</name>
    <dbReference type="NCBI Taxonomy" id="3830"/>
    <lineage>
        <taxon>Eukaryota</taxon>
        <taxon>Viridiplantae</taxon>
        <taxon>Streptophyta</taxon>
        <taxon>Embryophyta</taxon>
        <taxon>Tracheophyta</taxon>
        <taxon>Spermatophyta</taxon>
        <taxon>Magnoliopsida</taxon>
        <taxon>eudicotyledons</taxon>
        <taxon>Gunneridae</taxon>
        <taxon>Pentapetalae</taxon>
        <taxon>rosids</taxon>
        <taxon>fabids</taxon>
        <taxon>Fabales</taxon>
        <taxon>Fabaceae</taxon>
        <taxon>Papilionoideae</taxon>
        <taxon>50 kb inversion clade</taxon>
        <taxon>genistoids sensu lato</taxon>
        <taxon>core genistoids</taxon>
        <taxon>Crotalarieae</taxon>
        <taxon>Crotalaria</taxon>
    </lineage>
</organism>
<protein>
    <recommendedName>
        <fullName evidence="7">Leucine-rich repeat protein</fullName>
    </recommendedName>
</protein>
<evidence type="ECO:0000256" key="4">
    <source>
        <dbReference type="ARBA" id="ARBA00037519"/>
    </source>
</evidence>
<dbReference type="GO" id="GO:0043113">
    <property type="term" value="P:receptor clustering"/>
    <property type="evidence" value="ECO:0007669"/>
    <property type="project" value="TreeGrafter"/>
</dbReference>
<evidence type="ECO:0000256" key="3">
    <source>
        <dbReference type="ARBA" id="ARBA00023786"/>
    </source>
</evidence>
<dbReference type="SUPFAM" id="SSF50998">
    <property type="entry name" value="Quinoprotein alcohol dehydrogenase-like"/>
    <property type="match status" value="1"/>
</dbReference>
<proteinExistence type="inferred from homology"/>
<reference evidence="5 6" key="1">
    <citation type="submission" date="2024-01" db="EMBL/GenBank/DDBJ databases">
        <title>The genomes of 5 underutilized Papilionoideae crops provide insights into root nodulation and disease resistanc.</title>
        <authorList>
            <person name="Yuan L."/>
        </authorList>
    </citation>
    <scope>NUCLEOTIDE SEQUENCE [LARGE SCALE GENOMIC DNA]</scope>
    <source>
        <strain evidence="5">ZHUSHIDOU_FW_LH</strain>
        <tissue evidence="5">Leaf</tissue>
    </source>
</reference>
<evidence type="ECO:0008006" key="7">
    <source>
        <dbReference type="Google" id="ProtNLM"/>
    </source>
</evidence>
<dbReference type="PANTHER" id="PTHR23119:SF44">
    <property type="entry name" value="PROTEIN LAP4"/>
    <property type="match status" value="1"/>
</dbReference>
<comment type="similarity">
    <text evidence="3">Belongs to the SHOC2 family.</text>
</comment>
<dbReference type="FunFam" id="3.80.10.10:FF:000405">
    <property type="entry name" value="Plant intracellular Ras-group-related LRR protein 4"/>
    <property type="match status" value="1"/>
</dbReference>
<evidence type="ECO:0000256" key="2">
    <source>
        <dbReference type="ARBA" id="ARBA00022737"/>
    </source>
</evidence>
<dbReference type="GO" id="GO:0098968">
    <property type="term" value="P:neurotransmitter receptor transport postsynaptic membrane to endosome"/>
    <property type="evidence" value="ECO:0007669"/>
    <property type="project" value="TreeGrafter"/>
</dbReference>
<dbReference type="InterPro" id="IPR032675">
    <property type="entry name" value="LRR_dom_sf"/>
</dbReference>
<dbReference type="GO" id="GO:0005912">
    <property type="term" value="C:adherens junction"/>
    <property type="evidence" value="ECO:0007669"/>
    <property type="project" value="TreeGrafter"/>
</dbReference>
<dbReference type="GO" id="GO:0019901">
    <property type="term" value="F:protein kinase binding"/>
    <property type="evidence" value="ECO:0007669"/>
    <property type="project" value="TreeGrafter"/>
</dbReference>
<dbReference type="GO" id="GO:0098609">
    <property type="term" value="P:cell-cell adhesion"/>
    <property type="evidence" value="ECO:0007669"/>
    <property type="project" value="TreeGrafter"/>
</dbReference>
<sequence>MQLVSSLMQRLIRCWDAITGHEVYRITAGLGGLGSGDDLCIWSLLSLRSGTLVSADSSGSVHFWDSQHGTLLQAHSLHKGYVNALAATPSHDRVFSAGSDGQGSLGTTVKLLPCDKEVIGSSCGISLLQMQVKKIMRIHISLPARPGMDEVKAANVVIMNIEKEDQARLESIWKQNKGASVPEELFMVLQEMQKNMVYFHSKKVKKEAVELLDLESMHCLFDELIQRASNCVSSGSMANSTSTSFSKNLVSQVSLDEPSTSNNSISSLKDLLPKKHVKASELSSRDDSHVKEGKLTFYPDGYGIKPNAISLEPQIVDSSSLKPTTITSGQDEGDKLSLIKLVGLIEVSTKKGTFDLKLQNKLVDQVDWLPDSIGKLSSLVTLDLSENRIMAVPSSIGGLSSLTRLDFHYNRIAELPDSMGDLLSLVYLNLGGNLLSSLPASFGRLVRLEELDLSSNQLFVLPQSIGSLVSLKLFNVEINNLLEIPYSIGHCSSLRELFVDYNRLKALPEALGKVQSLEILSVRYNNIKQLPTTMSSLKNLKELNVSFNALESVPEDLCFATSLIKMNIGNNFSDMQSLPRSIGNLEMLEELDISNNQIRVLPDSFRMLTQLCILRVEENPLEVPPRHIAEKGAQAVVKYMAELVEKRDVKSQPLKQKKSWTQMRFFQSLKKESMTAWIMVHCIATFNKHGIVELLSGSFNHAVDAAAVGILACPNEGKRLPGKGFMQ</sequence>
<dbReference type="GO" id="GO:0005886">
    <property type="term" value="C:plasma membrane"/>
    <property type="evidence" value="ECO:0007669"/>
    <property type="project" value="GOC"/>
</dbReference>